<keyword evidence="2" id="KW-0004">4Fe-4S</keyword>
<gene>
    <name evidence="11" type="ORF">SAMN05660235_02269</name>
</gene>
<dbReference type="GO" id="GO:0051539">
    <property type="term" value="F:4 iron, 4 sulfur cluster binding"/>
    <property type="evidence" value="ECO:0007669"/>
    <property type="project" value="UniProtKB-KW"/>
</dbReference>
<evidence type="ECO:0000259" key="10">
    <source>
        <dbReference type="PROSITE" id="PS51669"/>
    </source>
</evidence>
<evidence type="ECO:0000256" key="4">
    <source>
        <dbReference type="ARBA" id="ARBA00022723"/>
    </source>
</evidence>
<dbReference type="Pfam" id="PF00384">
    <property type="entry name" value="Molybdopterin"/>
    <property type="match status" value="1"/>
</dbReference>
<dbReference type="EMBL" id="FNBU01000019">
    <property type="protein sequence ID" value="SDF64406.1"/>
    <property type="molecule type" value="Genomic_DNA"/>
</dbReference>
<keyword evidence="6" id="KW-0560">Oxidoreductase</keyword>
<dbReference type="InterPro" id="IPR009010">
    <property type="entry name" value="Asp_de-COase-like_dom_sf"/>
</dbReference>
<reference evidence="12" key="1">
    <citation type="submission" date="2016-10" db="EMBL/GenBank/DDBJ databases">
        <authorList>
            <person name="Varghese N."/>
            <person name="Submissions S."/>
        </authorList>
    </citation>
    <scope>NUCLEOTIDE SEQUENCE [LARGE SCALE GENOMIC DNA]</scope>
    <source>
        <strain evidence="12">DSM 23256</strain>
    </source>
</reference>
<dbReference type="InterPro" id="IPR006656">
    <property type="entry name" value="Mopterin_OxRdtase"/>
</dbReference>
<evidence type="ECO:0000256" key="8">
    <source>
        <dbReference type="ARBA" id="ARBA00023014"/>
    </source>
</evidence>
<keyword evidence="4" id="KW-0479">Metal-binding</keyword>
<organism evidence="11 12">
    <name type="scientific">Sporolituus thermophilus DSM 23256</name>
    <dbReference type="NCBI Taxonomy" id="1123285"/>
    <lineage>
        <taxon>Bacteria</taxon>
        <taxon>Bacillati</taxon>
        <taxon>Bacillota</taxon>
        <taxon>Negativicutes</taxon>
        <taxon>Selenomonadales</taxon>
        <taxon>Sporomusaceae</taxon>
        <taxon>Sporolituus</taxon>
    </lineage>
</organism>
<dbReference type="GO" id="GO:0046872">
    <property type="term" value="F:metal ion binding"/>
    <property type="evidence" value="ECO:0007669"/>
    <property type="project" value="UniProtKB-KW"/>
</dbReference>
<proteinExistence type="inferred from homology"/>
<evidence type="ECO:0000256" key="5">
    <source>
        <dbReference type="ARBA" id="ARBA00022729"/>
    </source>
</evidence>
<evidence type="ECO:0000256" key="6">
    <source>
        <dbReference type="ARBA" id="ARBA00023002"/>
    </source>
</evidence>
<dbReference type="PANTHER" id="PTHR43742">
    <property type="entry name" value="TRIMETHYLAMINE-N-OXIDE REDUCTASE"/>
    <property type="match status" value="1"/>
</dbReference>
<dbReference type="STRING" id="1123285.SAMN05660235_02269"/>
<dbReference type="InterPro" id="IPR019546">
    <property type="entry name" value="TAT_signal_bac_arc"/>
</dbReference>
<keyword evidence="3" id="KW-0500">Molybdenum</keyword>
<feature type="signal peptide" evidence="9">
    <location>
        <begin position="1"/>
        <end position="29"/>
    </location>
</feature>
<dbReference type="Gene3D" id="3.30.2070.10">
    <property type="entry name" value="Formate dehydrogenase/DMSO reductase"/>
    <property type="match status" value="1"/>
</dbReference>
<dbReference type="Gene3D" id="3.40.228.10">
    <property type="entry name" value="Dimethylsulfoxide Reductase, domain 2"/>
    <property type="match status" value="1"/>
</dbReference>
<dbReference type="PROSITE" id="PS51669">
    <property type="entry name" value="4FE4S_MOW_BIS_MGD"/>
    <property type="match status" value="1"/>
</dbReference>
<dbReference type="OrthoDB" id="219031at2"/>
<dbReference type="SMART" id="SM00926">
    <property type="entry name" value="Molybdop_Fe4S4"/>
    <property type="match status" value="1"/>
</dbReference>
<dbReference type="PROSITE" id="PS51318">
    <property type="entry name" value="TAT"/>
    <property type="match status" value="1"/>
</dbReference>
<keyword evidence="7" id="KW-0408">Iron</keyword>
<dbReference type="SUPFAM" id="SSF53706">
    <property type="entry name" value="Formate dehydrogenase/DMSO reductase, domains 1-3"/>
    <property type="match status" value="1"/>
</dbReference>
<evidence type="ECO:0000256" key="9">
    <source>
        <dbReference type="SAM" id="SignalP"/>
    </source>
</evidence>
<dbReference type="Gene3D" id="2.40.40.20">
    <property type="match status" value="1"/>
</dbReference>
<evidence type="ECO:0000256" key="7">
    <source>
        <dbReference type="ARBA" id="ARBA00023004"/>
    </source>
</evidence>
<dbReference type="Gene3D" id="2.20.25.90">
    <property type="entry name" value="ADC-like domains"/>
    <property type="match status" value="1"/>
</dbReference>
<keyword evidence="5 9" id="KW-0732">Signal</keyword>
<dbReference type="PANTHER" id="PTHR43742:SF9">
    <property type="entry name" value="TETRATHIONATE REDUCTASE SUBUNIT A"/>
    <property type="match status" value="1"/>
</dbReference>
<feature type="domain" description="4Fe-4S Mo/W bis-MGD-type" evidence="10">
    <location>
        <begin position="42"/>
        <end position="98"/>
    </location>
</feature>
<dbReference type="InterPro" id="IPR006311">
    <property type="entry name" value="TAT_signal"/>
</dbReference>
<evidence type="ECO:0000256" key="1">
    <source>
        <dbReference type="ARBA" id="ARBA00010312"/>
    </source>
</evidence>
<name>A0A1G7MRX8_9FIRM</name>
<sequence length="728" mass="79720">MWAKRFTRRTFLKAAATAAAALGAGGTFSFGDWLKKASAATVTKVPSICETCSAGCGLWVHVKNGRIWKVSGQKDHPASKGRLCARGHAGMLLAYHKDRITHPMKRMGENWYVPITWEQAYTEIAAKLKQVLAEHGPEKFFISHNPRPTGKFYLDRFLAAVGSSTIQSHHSMCSTARDVAYKWTTGGMATADIGKTKYIVFLGRNYAEGLSPSSVANLVAAHERGAKIVVVDPRHNASCLFGQWVPIRPGTDLALLLAIARVLITEDLYDKDFVTNHCVGFDEFKQAMTPYTPEWAAAITDIPVATIYEIARGLGQNRPASCIEQGYKAPNGTNYANGTQMFRALACVNALLGNYGQDGGMKFPVGPKLGSLDPKKYPAPPKAKVPRCDGVGIKGEFPLCQPSQGIVHLMPKMAMDGRAKAGFLHRINPVRNAPDPEFMMKGYKQLDLLVVCDVKWSETAMCAHYVLPECSPAEREDLPDGLSGGKPAVTMRSQAIDVIHPETKHLADIITELASFMGLGKYFNFTREEVAAAMVKPLGITLDDLRAKGTIGLPGGQKPGVPEFKTESKKVELYCKAFADNGFDPVPKWQPPLVKADKNTFVLIHGKQAFMSHTSSASDPYLLEIARQYNFERIWINADRAKKLGIKDGDLVEVSSPLATRKVRAKVTERIHPDAAYLPAGYGRFAPFLKTGRGFGVNPNDFVPFRTEPISGHAMMMEVAVHIRKAGE</sequence>
<dbReference type="AlphaFoldDB" id="A0A1G7MRX8"/>
<dbReference type="CDD" id="cd02778">
    <property type="entry name" value="MopB_CT_Thiosulfate-R-like"/>
    <property type="match status" value="1"/>
</dbReference>
<evidence type="ECO:0000313" key="12">
    <source>
        <dbReference type="Proteomes" id="UP000243333"/>
    </source>
</evidence>
<comment type="similarity">
    <text evidence="1">Belongs to the prokaryotic molybdopterin-containing oxidoreductase family.</text>
</comment>
<dbReference type="GO" id="GO:0043546">
    <property type="term" value="F:molybdopterin cofactor binding"/>
    <property type="evidence" value="ECO:0007669"/>
    <property type="project" value="InterPro"/>
</dbReference>
<dbReference type="Gene3D" id="3.40.50.740">
    <property type="match status" value="1"/>
</dbReference>
<dbReference type="Pfam" id="PF04879">
    <property type="entry name" value="Molybdop_Fe4S4"/>
    <property type="match status" value="1"/>
</dbReference>
<protein>
    <submittedName>
        <fullName evidence="11">Thiosulfate reductase / polysulfide reductase chain A</fullName>
    </submittedName>
</protein>
<dbReference type="InterPro" id="IPR006657">
    <property type="entry name" value="MoPterin_dinucl-bd_dom"/>
</dbReference>
<dbReference type="InterPro" id="IPR050612">
    <property type="entry name" value="Prok_Mopterin_Oxidored"/>
</dbReference>
<evidence type="ECO:0000256" key="3">
    <source>
        <dbReference type="ARBA" id="ARBA00022505"/>
    </source>
</evidence>
<dbReference type="Pfam" id="PF01568">
    <property type="entry name" value="Molydop_binding"/>
    <property type="match status" value="1"/>
</dbReference>
<feature type="chain" id="PRO_5038726619" evidence="9">
    <location>
        <begin position="30"/>
        <end position="728"/>
    </location>
</feature>
<dbReference type="InterPro" id="IPR006963">
    <property type="entry name" value="Mopterin_OxRdtase_4Fe-4S_dom"/>
</dbReference>
<dbReference type="Proteomes" id="UP000243333">
    <property type="component" value="Unassembled WGS sequence"/>
</dbReference>
<evidence type="ECO:0000313" key="11">
    <source>
        <dbReference type="EMBL" id="SDF64406.1"/>
    </source>
</evidence>
<dbReference type="RefSeq" id="WP_093690949.1">
    <property type="nucleotide sequence ID" value="NZ_FNBU01000019.1"/>
</dbReference>
<dbReference type="NCBIfam" id="TIGR01409">
    <property type="entry name" value="TAT_signal_seq"/>
    <property type="match status" value="1"/>
</dbReference>
<dbReference type="SUPFAM" id="SSF50692">
    <property type="entry name" value="ADC-like"/>
    <property type="match status" value="1"/>
</dbReference>
<accession>A0A1G7MRX8</accession>
<dbReference type="GO" id="GO:0016491">
    <property type="term" value="F:oxidoreductase activity"/>
    <property type="evidence" value="ECO:0007669"/>
    <property type="project" value="UniProtKB-KW"/>
</dbReference>
<keyword evidence="12" id="KW-1185">Reference proteome</keyword>
<evidence type="ECO:0000256" key="2">
    <source>
        <dbReference type="ARBA" id="ARBA00022485"/>
    </source>
</evidence>
<keyword evidence="8" id="KW-0411">Iron-sulfur</keyword>